<protein>
    <submittedName>
        <fullName evidence="3">Uncharacterized protein</fullName>
    </submittedName>
</protein>
<organism evidence="3 5">
    <name type="scientific">Rotaria socialis</name>
    <dbReference type="NCBI Taxonomy" id="392032"/>
    <lineage>
        <taxon>Eukaryota</taxon>
        <taxon>Metazoa</taxon>
        <taxon>Spiralia</taxon>
        <taxon>Gnathifera</taxon>
        <taxon>Rotifera</taxon>
        <taxon>Eurotatoria</taxon>
        <taxon>Bdelloidea</taxon>
        <taxon>Philodinida</taxon>
        <taxon>Philodinidae</taxon>
        <taxon>Rotaria</taxon>
    </lineage>
</organism>
<evidence type="ECO:0000313" key="5">
    <source>
        <dbReference type="Proteomes" id="UP000663872"/>
    </source>
</evidence>
<feature type="transmembrane region" description="Helical" evidence="1">
    <location>
        <begin position="197"/>
        <end position="222"/>
    </location>
</feature>
<dbReference type="AlphaFoldDB" id="A0A818GUZ2"/>
<gene>
    <name evidence="3" type="ORF">GRG538_LOCUS17412</name>
    <name evidence="4" type="ORF">QYT958_LOCUS1837</name>
</gene>
<dbReference type="EMBL" id="CAJNYT010002870">
    <property type="protein sequence ID" value="CAF3497954.1"/>
    <property type="molecule type" value="Genomic_DNA"/>
</dbReference>
<dbReference type="Proteomes" id="UP000663872">
    <property type="component" value="Unassembled WGS sequence"/>
</dbReference>
<keyword evidence="1" id="KW-0472">Membrane</keyword>
<dbReference type="EMBL" id="CAJOBR010000112">
    <property type="protein sequence ID" value="CAF4466177.1"/>
    <property type="molecule type" value="Genomic_DNA"/>
</dbReference>
<evidence type="ECO:0000256" key="2">
    <source>
        <dbReference type="SAM" id="SignalP"/>
    </source>
</evidence>
<reference evidence="3" key="1">
    <citation type="submission" date="2021-02" db="EMBL/GenBank/DDBJ databases">
        <authorList>
            <person name="Nowell W R."/>
        </authorList>
    </citation>
    <scope>NUCLEOTIDE SEQUENCE</scope>
</reference>
<dbReference type="Proteomes" id="UP000663848">
    <property type="component" value="Unassembled WGS sequence"/>
</dbReference>
<evidence type="ECO:0000256" key="1">
    <source>
        <dbReference type="SAM" id="Phobius"/>
    </source>
</evidence>
<feature type="signal peptide" evidence="2">
    <location>
        <begin position="1"/>
        <end position="18"/>
    </location>
</feature>
<feature type="chain" id="PRO_5035615722" evidence="2">
    <location>
        <begin position="19"/>
        <end position="265"/>
    </location>
</feature>
<proteinExistence type="predicted"/>
<comment type="caution">
    <text evidence="3">The sequence shown here is derived from an EMBL/GenBank/DDBJ whole genome shotgun (WGS) entry which is preliminary data.</text>
</comment>
<name>A0A818GUZ2_9BILA</name>
<evidence type="ECO:0000313" key="3">
    <source>
        <dbReference type="EMBL" id="CAF3497954.1"/>
    </source>
</evidence>
<keyword evidence="1" id="KW-1133">Transmembrane helix</keyword>
<evidence type="ECO:0000313" key="4">
    <source>
        <dbReference type="EMBL" id="CAF4466177.1"/>
    </source>
</evidence>
<accession>A0A818GUZ2</accession>
<keyword evidence="1" id="KW-0812">Transmembrane</keyword>
<keyword evidence="2" id="KW-0732">Signal</keyword>
<sequence>MLKLCLFTIFLLLSPIFGLLESLFQSQNDCYSKCDLNHAVGLSNSDACKKGCDYKLHGENCAVQCKLLAIDERNQASCFDGCSSSNLLKPVPVENVPSRSIILIRLRQRPLAESSLLNGDSMRMFMDMIRKIKENRNFVKQSNDINTDSLNTENTYKMTRLIIYRKDKTPSTNNRFKQYLNDVHSKWNDLIRKQPEIPAWICFCFLLFSSAFLLYMIVSLYFHTPRHHTLSIHAEKLATENIYEKEKFPSNEQEYQYKESVPIKF</sequence>